<dbReference type="InterPro" id="IPR003462">
    <property type="entry name" value="ODC_Mu_crystall"/>
</dbReference>
<dbReference type="GO" id="GO:0005737">
    <property type="term" value="C:cytoplasm"/>
    <property type="evidence" value="ECO:0007669"/>
    <property type="project" value="TreeGrafter"/>
</dbReference>
<evidence type="ECO:0000313" key="2">
    <source>
        <dbReference type="Proteomes" id="UP000266206"/>
    </source>
</evidence>
<dbReference type="SUPFAM" id="SSF51735">
    <property type="entry name" value="NAD(P)-binding Rossmann-fold domains"/>
    <property type="match status" value="1"/>
</dbReference>
<comment type="caution">
    <text evidence="1">The sequence shown here is derived from an EMBL/GenBank/DDBJ whole genome shotgun (WGS) entry which is preliminary data.</text>
</comment>
<dbReference type="InterPro" id="IPR023401">
    <property type="entry name" value="ODC_N"/>
</dbReference>
<dbReference type="Proteomes" id="UP000266206">
    <property type="component" value="Unassembled WGS sequence"/>
</dbReference>
<dbReference type="PANTHER" id="PTHR13812">
    <property type="entry name" value="KETIMINE REDUCTASE MU-CRYSTALLIN"/>
    <property type="match status" value="1"/>
</dbReference>
<organism evidence="1 2">
    <name type="scientific">Neopusillimonas maritima</name>
    <dbReference type="NCBI Taxonomy" id="2026239"/>
    <lineage>
        <taxon>Bacteria</taxon>
        <taxon>Pseudomonadati</taxon>
        <taxon>Pseudomonadota</taxon>
        <taxon>Betaproteobacteria</taxon>
        <taxon>Burkholderiales</taxon>
        <taxon>Alcaligenaceae</taxon>
        <taxon>Neopusillimonas</taxon>
    </lineage>
</organism>
<proteinExistence type="predicted"/>
<gene>
    <name evidence="1" type="ORF">CJP73_10210</name>
</gene>
<dbReference type="Pfam" id="PF02423">
    <property type="entry name" value="OCD_Mu_crystall"/>
    <property type="match status" value="1"/>
</dbReference>
<sequence>MTIRLLSVEDVRQSSPSITDIVKIIRRTYEEEGRGRVDVPLKIGVRPDRPGTFLDAMPAWVGDDEAGMAGLKWVSYYPGSAFMHAGKTDSSGLIVLNDPQHGQPVCLMEGMLVTYLRTTICAAVMAQVIQTRGRDPISLGLVGCGGLGRWSLRVFGEVFPSLKRVKVASRSAVSRQAFCEEMAREGPWSLEAVNDVRDAVADCDVVISSLPPVVSKPIEAQWLAPHAIYVPLDLTHAWQTEVWGKAGTVVADSPAFLHKLLAAHRPDVSVDAQRVLAVQDLVAQDGGTSSDALKGPFFVAVCGIASTDIALAWAVFRNAQLKKLGGGFDMKASDVTLHSALGGGDTDAGLRQGVKA</sequence>
<dbReference type="InterPro" id="IPR036291">
    <property type="entry name" value="NAD(P)-bd_dom_sf"/>
</dbReference>
<dbReference type="RefSeq" id="WP_119516352.1">
    <property type="nucleotide sequence ID" value="NZ_NQYH01000008.1"/>
</dbReference>
<dbReference type="OrthoDB" id="9809203at2"/>
<dbReference type="EMBL" id="NQYH01000008">
    <property type="protein sequence ID" value="RIY40496.1"/>
    <property type="molecule type" value="Genomic_DNA"/>
</dbReference>
<reference evidence="1 2" key="1">
    <citation type="submission" date="2017-08" db="EMBL/GenBank/DDBJ databases">
        <title>Pusillimonas indicus sp. nov., a member of the family Alcaligenaceae isolated from surface seawater.</title>
        <authorList>
            <person name="Li J."/>
        </authorList>
    </citation>
    <scope>NUCLEOTIDE SEQUENCE [LARGE SCALE GENOMIC DNA]</scope>
    <source>
        <strain evidence="1 2">L52-1-41</strain>
    </source>
</reference>
<evidence type="ECO:0000313" key="1">
    <source>
        <dbReference type="EMBL" id="RIY40496.1"/>
    </source>
</evidence>
<evidence type="ECO:0008006" key="3">
    <source>
        <dbReference type="Google" id="ProtNLM"/>
    </source>
</evidence>
<dbReference type="Gene3D" id="3.40.50.720">
    <property type="entry name" value="NAD(P)-binding Rossmann-like Domain"/>
    <property type="match status" value="1"/>
</dbReference>
<dbReference type="PANTHER" id="PTHR13812:SF19">
    <property type="entry name" value="KETIMINE REDUCTASE MU-CRYSTALLIN"/>
    <property type="match status" value="1"/>
</dbReference>
<dbReference type="AlphaFoldDB" id="A0A3A1YSM2"/>
<protein>
    <recommendedName>
        <fullName evidence="3">Ornithine cyclodeaminase</fullName>
    </recommendedName>
</protein>
<dbReference type="Gene3D" id="3.30.1780.10">
    <property type="entry name" value="ornithine cyclodeaminase, domain 1"/>
    <property type="match status" value="1"/>
</dbReference>
<name>A0A3A1YSM2_9BURK</name>
<accession>A0A3A1YSM2</accession>